<dbReference type="AlphaFoldDB" id="A0A0H1R7B5"/>
<dbReference type="EMBL" id="LCYG01000063">
    <property type="protein sequence ID" value="KLK90924.1"/>
    <property type="molecule type" value="Genomic_DNA"/>
</dbReference>
<gene>
    <name evidence="1" type="ORF">AA309_23065</name>
</gene>
<dbReference type="PATRIC" id="fig|1225564.3.peg.6022"/>
<accession>A0A0H1R7B5</accession>
<comment type="caution">
    <text evidence="1">The sequence shown here is derived from an EMBL/GenBank/DDBJ whole genome shotgun (WGS) entry which is preliminary data.</text>
</comment>
<sequence>MAEAAYIIKKDGRYWFQKRFGAQSGISPGLASHCRVALRAADYRQAVSRMLKVMRMVQSYEIQADIVDRANTLLAEMQRFNATAGCWPEGLSRSFRRSGEKAIGNWVCRAHSTFCAAYPVRQCLHVDQPAPGEPMAKVSRSGCGRVA</sequence>
<proteinExistence type="predicted"/>
<name>A0A0H1R7B5_9HYPH</name>
<reference evidence="1 2" key="1">
    <citation type="submission" date="2015-05" db="EMBL/GenBank/DDBJ databases">
        <title>Draft genome sequence of Microvirga vignae strain BR3299, a novel nitrogen fixing bacteria isolated from Brazil semi-aired region.</title>
        <authorList>
            <person name="Zilli J.E."/>
            <person name="Passos S.R."/>
            <person name="Leite J."/>
            <person name="Baldani J.I."/>
            <person name="Xavier G.R."/>
            <person name="Rumjaneck N.G."/>
            <person name="Simoes-Araujo J.L."/>
        </authorList>
    </citation>
    <scope>NUCLEOTIDE SEQUENCE [LARGE SCALE GENOMIC DNA]</scope>
    <source>
        <strain evidence="1 2">BR3299</strain>
    </source>
</reference>
<dbReference type="STRING" id="1225564.AA309_23065"/>
<protein>
    <submittedName>
        <fullName evidence="1">Uncharacterized protein</fullName>
    </submittedName>
</protein>
<dbReference type="Proteomes" id="UP000035489">
    <property type="component" value="Unassembled WGS sequence"/>
</dbReference>
<keyword evidence="2" id="KW-1185">Reference proteome</keyword>
<evidence type="ECO:0000313" key="2">
    <source>
        <dbReference type="Proteomes" id="UP000035489"/>
    </source>
</evidence>
<organism evidence="1 2">
    <name type="scientific">Microvirga vignae</name>
    <dbReference type="NCBI Taxonomy" id="1225564"/>
    <lineage>
        <taxon>Bacteria</taxon>
        <taxon>Pseudomonadati</taxon>
        <taxon>Pseudomonadota</taxon>
        <taxon>Alphaproteobacteria</taxon>
        <taxon>Hyphomicrobiales</taxon>
        <taxon>Methylobacteriaceae</taxon>
        <taxon>Microvirga</taxon>
    </lineage>
</organism>
<evidence type="ECO:0000313" key="1">
    <source>
        <dbReference type="EMBL" id="KLK90924.1"/>
    </source>
</evidence>